<gene>
    <name evidence="3" type="ORF">F0U60_17930</name>
</gene>
<dbReference type="InterPro" id="IPR013229">
    <property type="entry name" value="PEGA"/>
</dbReference>
<dbReference type="Gene3D" id="1.25.40.10">
    <property type="entry name" value="Tetratricopeptide repeat domain"/>
    <property type="match status" value="1"/>
</dbReference>
<evidence type="ECO:0000313" key="3">
    <source>
        <dbReference type="EMBL" id="WNG45781.1"/>
    </source>
</evidence>
<reference evidence="3 4" key="1">
    <citation type="submission" date="2019-08" db="EMBL/GenBank/DDBJ databases">
        <title>Archangium and Cystobacter genomes.</title>
        <authorList>
            <person name="Chen I.-C.K."/>
            <person name="Wielgoss S."/>
        </authorList>
    </citation>
    <scope>NUCLEOTIDE SEQUENCE [LARGE SCALE GENOMIC DNA]</scope>
    <source>
        <strain evidence="3 4">Cbm 6</strain>
    </source>
</reference>
<feature type="repeat" description="TPR" evidence="1">
    <location>
        <begin position="57"/>
        <end position="90"/>
    </location>
</feature>
<proteinExistence type="predicted"/>
<protein>
    <submittedName>
        <fullName evidence="3">PEGA domain-containing protein</fullName>
    </submittedName>
</protein>
<keyword evidence="4" id="KW-1185">Reference proteome</keyword>
<dbReference type="InterPro" id="IPR019734">
    <property type="entry name" value="TPR_rpt"/>
</dbReference>
<organism evidence="3 4">
    <name type="scientific">Archangium minus</name>
    <dbReference type="NCBI Taxonomy" id="83450"/>
    <lineage>
        <taxon>Bacteria</taxon>
        <taxon>Pseudomonadati</taxon>
        <taxon>Myxococcota</taxon>
        <taxon>Myxococcia</taxon>
        <taxon>Myxococcales</taxon>
        <taxon>Cystobacterineae</taxon>
        <taxon>Archangiaceae</taxon>
        <taxon>Archangium</taxon>
    </lineage>
</organism>
<dbReference type="SUPFAM" id="SSF48452">
    <property type="entry name" value="TPR-like"/>
    <property type="match status" value="1"/>
</dbReference>
<dbReference type="PROSITE" id="PS50005">
    <property type="entry name" value="TPR"/>
    <property type="match status" value="1"/>
</dbReference>
<dbReference type="RefSeq" id="WP_395821297.1">
    <property type="nucleotide sequence ID" value="NZ_CP043494.1"/>
</dbReference>
<name>A0ABY9WPP8_9BACT</name>
<feature type="domain" description="PEGA" evidence="2">
    <location>
        <begin position="114"/>
        <end position="176"/>
    </location>
</feature>
<evidence type="ECO:0000259" key="2">
    <source>
        <dbReference type="Pfam" id="PF08308"/>
    </source>
</evidence>
<dbReference type="Proteomes" id="UP001611383">
    <property type="component" value="Chromosome"/>
</dbReference>
<evidence type="ECO:0000256" key="1">
    <source>
        <dbReference type="PROSITE-ProRule" id="PRU00339"/>
    </source>
</evidence>
<accession>A0ABY9WPP8</accession>
<dbReference type="EMBL" id="CP043494">
    <property type="protein sequence ID" value="WNG45781.1"/>
    <property type="molecule type" value="Genomic_DNA"/>
</dbReference>
<keyword evidence="1" id="KW-0802">TPR repeat</keyword>
<evidence type="ECO:0000313" key="4">
    <source>
        <dbReference type="Proteomes" id="UP001611383"/>
    </source>
</evidence>
<dbReference type="InterPro" id="IPR011990">
    <property type="entry name" value="TPR-like_helical_dom_sf"/>
</dbReference>
<dbReference type="Pfam" id="PF08308">
    <property type="entry name" value="PEGA"/>
    <property type="match status" value="1"/>
</dbReference>
<sequence>MSAPQLVMSLLLAAGAPVEQHRELDAALEALSEGDFESALSRVEEGLRKTRDETRIARLHLVRGEAYAALRQYAQMEAAFAQALESDPDVRLDPERVQPTVVTLFEKLRERLRGELSIEVEPSGAKLRLDGQPLGQAPWRGPVPIGTHTLEVGSGMTTLQVKVRPGRTEQVHVVLSPTATASEGTPSSGPAFSAQARAVLGLSPLSGVGMEAGVRLAGTYVYGELNATAGRRFGASARLGAQAPELVGPLTFFLSLDAYAMGGPILFGGGLTAGASLPLSTRFDLFAELSGRWLPASASYSNMHVLGSTGLRFTPGR</sequence>